<proteinExistence type="predicted"/>
<evidence type="ECO:0000313" key="4">
    <source>
        <dbReference type="Proteomes" id="UP000609531"/>
    </source>
</evidence>
<feature type="compositionally biased region" description="Low complexity" evidence="1">
    <location>
        <begin position="638"/>
        <end position="663"/>
    </location>
</feature>
<feature type="region of interest" description="Disordered" evidence="1">
    <location>
        <begin position="507"/>
        <end position="529"/>
    </location>
</feature>
<protein>
    <recommendedName>
        <fullName evidence="5">Tetratricopeptide repeat protein</fullName>
    </recommendedName>
</protein>
<organism evidence="3 4">
    <name type="scientific">Acuticoccus mangrovi</name>
    <dbReference type="NCBI Taxonomy" id="2796142"/>
    <lineage>
        <taxon>Bacteria</taxon>
        <taxon>Pseudomonadati</taxon>
        <taxon>Pseudomonadota</taxon>
        <taxon>Alphaproteobacteria</taxon>
        <taxon>Hyphomicrobiales</taxon>
        <taxon>Amorphaceae</taxon>
        <taxon>Acuticoccus</taxon>
    </lineage>
</organism>
<evidence type="ECO:0000313" key="3">
    <source>
        <dbReference type="EMBL" id="MBJ3777695.1"/>
    </source>
</evidence>
<feature type="region of interest" description="Disordered" evidence="1">
    <location>
        <begin position="614"/>
        <end position="666"/>
    </location>
</feature>
<sequence length="928" mass="102009">MALRPRTRTSVEDRARRVIARAETKARKLPIRIAPPLRPVVLGVAAALLIGFVLDIGPWSRITGHLLGRADAQEAPQSTVSNDLSVPSEADRAALRYFAREGAVDRLEAELRRLRALYPGWQPPRDLLDPQGEDTELQRIYDLVGEQRYDEAREAIAERRQRDPSWTPPVRLTDLLELADARARLRAANEAGNNSEVLRIAEDNERILTCDDPASIWAVAEAFAETGRPKRAYDAYAYIINTCKDQQQARASSLQKAADTLDASYVTDLFNLGATDETGQNEFLNARLDIIRGVVARGGQDAQQTAPDEWLELLADHARTGENLQDAMLVGFYLYRHGAPQEAAQWFRFALDNGLGSDAAEGYIVALRAIGDREDEFLAREVAYQWREQTPELMESYLDAMATVLTADATSEPSIFDVEQASVDRFVPVVIQQRDPNGAQALGWYAFNTCQFIIAEEWFITSANWVPTESAIYGLALARLRLGDQDGFDEVVDEWGPLYRSVAQLRSAGSTAPAPPTKAEDDPTSQIGLSSVICDPKERERLRQFFVEQQQSELDPVSYTEAGSLTSTPMTVRALTSRPADSVRPATPRRSVVIQPKPAERPKSLLHRIQATMLPPPPGIDTSVPDTSNLLPPPSPTPSLQQPGPATTTTTTTTTVRPTVTTRSGQPVRPIERRTTVVTGANRATNTGGSTVTRRVRQGTVTRRRTVDDDVHDIVNRPRTVRRRVRSAASAQAALGSGNYSACVSATDNSIRAGTLSAAEASARGFCLLQLKRPVEAAQAFQLARLRSRYGSASMSDAAYGETLASIASNLTSEAAIAATQAPMSRPRRTEVQIGILTQRAIAANRDGRYVEALYYLDQRSRIAPLQKDLMILQGFAYYNAGDYRSAERIFKAVNKAGPTSQSLRAMNVIAERNYPAPLRTTPGNGFR</sequence>
<dbReference type="EMBL" id="JAEKJA010000020">
    <property type="protein sequence ID" value="MBJ3777695.1"/>
    <property type="molecule type" value="Genomic_DNA"/>
</dbReference>
<keyword evidence="2" id="KW-0472">Membrane</keyword>
<name>A0A934IS61_9HYPH</name>
<comment type="caution">
    <text evidence="3">The sequence shown here is derived from an EMBL/GenBank/DDBJ whole genome shotgun (WGS) entry which is preliminary data.</text>
</comment>
<keyword evidence="2" id="KW-0812">Transmembrane</keyword>
<evidence type="ECO:0008006" key="5">
    <source>
        <dbReference type="Google" id="ProtNLM"/>
    </source>
</evidence>
<keyword evidence="4" id="KW-1185">Reference proteome</keyword>
<dbReference type="Proteomes" id="UP000609531">
    <property type="component" value="Unassembled WGS sequence"/>
</dbReference>
<dbReference type="SUPFAM" id="SSF48452">
    <property type="entry name" value="TPR-like"/>
    <property type="match status" value="1"/>
</dbReference>
<evidence type="ECO:0000256" key="2">
    <source>
        <dbReference type="SAM" id="Phobius"/>
    </source>
</evidence>
<accession>A0A934IS61</accession>
<keyword evidence="2" id="KW-1133">Transmembrane helix</keyword>
<feature type="transmembrane region" description="Helical" evidence="2">
    <location>
        <begin position="37"/>
        <end position="59"/>
    </location>
</feature>
<evidence type="ECO:0000256" key="1">
    <source>
        <dbReference type="SAM" id="MobiDB-lite"/>
    </source>
</evidence>
<dbReference type="Gene3D" id="1.25.40.10">
    <property type="entry name" value="Tetratricopeptide repeat domain"/>
    <property type="match status" value="1"/>
</dbReference>
<dbReference type="RefSeq" id="WP_198883603.1">
    <property type="nucleotide sequence ID" value="NZ_JAEKJA010000020.1"/>
</dbReference>
<reference evidence="3" key="1">
    <citation type="submission" date="2020-12" db="EMBL/GenBank/DDBJ databases">
        <title>Bacterial taxonomy.</title>
        <authorList>
            <person name="Pan X."/>
        </authorList>
    </citation>
    <scope>NUCLEOTIDE SEQUENCE</scope>
    <source>
        <strain evidence="3">B2012</strain>
    </source>
</reference>
<gene>
    <name evidence="3" type="ORF">JCR33_18460</name>
</gene>
<dbReference type="AlphaFoldDB" id="A0A934IS61"/>
<dbReference type="InterPro" id="IPR011990">
    <property type="entry name" value="TPR-like_helical_dom_sf"/>
</dbReference>